<dbReference type="EMBL" id="ADNV01000351">
    <property type="protein sequence ID" value="EFG74722.1"/>
    <property type="molecule type" value="Genomic_DNA"/>
</dbReference>
<accession>D5PGL8</accession>
<reference evidence="1 2" key="1">
    <citation type="submission" date="2010-04" db="EMBL/GenBank/DDBJ databases">
        <authorList>
            <person name="Muzny D."/>
            <person name="Qin X."/>
            <person name="Deng J."/>
            <person name="Jiang H."/>
            <person name="Liu Y."/>
            <person name="Qu J."/>
            <person name="Song X.-Z."/>
            <person name="Zhang L."/>
            <person name="Thornton R."/>
            <person name="Coyle M."/>
            <person name="Francisco L."/>
            <person name="Jackson L."/>
            <person name="Javaid M."/>
            <person name="Korchina V."/>
            <person name="Kovar C."/>
            <person name="Mata R."/>
            <person name="Mathew T."/>
            <person name="Ngo R."/>
            <person name="Nguyen L."/>
            <person name="Nguyen N."/>
            <person name="Okwuonu G."/>
            <person name="Ongeri F."/>
            <person name="Pham C."/>
            <person name="Simmons D."/>
            <person name="Wilczek-Boney K."/>
            <person name="Hale W."/>
            <person name="Jakkamsetti A."/>
            <person name="Pham P."/>
            <person name="Ruth R."/>
            <person name="San Lucas F."/>
            <person name="Warren J."/>
            <person name="Zhang J."/>
            <person name="Zhao Z."/>
            <person name="Zhou C."/>
            <person name="Zhu D."/>
            <person name="Lee S."/>
            <person name="Bess C."/>
            <person name="Blankenburg K."/>
            <person name="Forbes L."/>
            <person name="Fu Q."/>
            <person name="Gubbala S."/>
            <person name="Hirani K."/>
            <person name="Jayaseelan J.C."/>
            <person name="Lara F."/>
            <person name="Munidasa M."/>
            <person name="Palculict T."/>
            <person name="Patil S."/>
            <person name="Pu L.-L."/>
            <person name="Saada N."/>
            <person name="Tang L."/>
            <person name="Weissenberger G."/>
            <person name="Zhu Y."/>
            <person name="Hemphill L."/>
            <person name="Shang Y."/>
            <person name="Youmans B."/>
            <person name="Ayvaz T."/>
            <person name="Ross M."/>
            <person name="Santibanez J."/>
            <person name="Aqrawi P."/>
            <person name="Gross S."/>
            <person name="Joshi V."/>
            <person name="Fowler G."/>
            <person name="Nazareth L."/>
            <person name="Reid J."/>
            <person name="Worley K."/>
            <person name="Petrosino J."/>
            <person name="Highlander S."/>
            <person name="Gibbs R."/>
        </authorList>
    </citation>
    <scope>NUCLEOTIDE SEQUENCE [LARGE SCALE GENOMIC DNA]</scope>
    <source>
        <strain evidence="1 2">ATCC BAA-614</strain>
    </source>
</reference>
<dbReference type="AlphaFoldDB" id="D5PGL8"/>
<dbReference type="HOGENOM" id="CLU_3254366_0_0_11"/>
<keyword evidence="2" id="KW-1185">Reference proteome</keyword>
<protein>
    <submittedName>
        <fullName evidence="1">Uncharacterized protein</fullName>
    </submittedName>
</protein>
<proteinExistence type="predicted"/>
<gene>
    <name evidence="1" type="ORF">HMPREF0591_5312</name>
</gene>
<evidence type="ECO:0000313" key="2">
    <source>
        <dbReference type="Proteomes" id="UP000003653"/>
    </source>
</evidence>
<comment type="caution">
    <text evidence="1">The sequence shown here is derived from an EMBL/GenBank/DDBJ whole genome shotgun (WGS) entry which is preliminary data.</text>
</comment>
<dbReference type="Proteomes" id="UP000003653">
    <property type="component" value="Unassembled WGS sequence"/>
</dbReference>
<name>D5PGL8_9MYCO</name>
<organism evidence="1 2">
    <name type="scientific">Mycobacterium parascrofulaceum ATCC BAA-614</name>
    <dbReference type="NCBI Taxonomy" id="525368"/>
    <lineage>
        <taxon>Bacteria</taxon>
        <taxon>Bacillati</taxon>
        <taxon>Actinomycetota</taxon>
        <taxon>Actinomycetes</taxon>
        <taxon>Mycobacteriales</taxon>
        <taxon>Mycobacteriaceae</taxon>
        <taxon>Mycobacterium</taxon>
        <taxon>Mycobacterium simiae complex</taxon>
    </lineage>
</organism>
<sequence>MFKWGWPTNHRLILKGGETLAAAKLMSVDLVYQNGNAQGFGL</sequence>
<evidence type="ECO:0000313" key="1">
    <source>
        <dbReference type="EMBL" id="EFG74722.1"/>
    </source>
</evidence>